<dbReference type="PROSITE" id="PS50885">
    <property type="entry name" value="HAMP"/>
    <property type="match status" value="1"/>
</dbReference>
<dbReference type="EMBL" id="CP061035">
    <property type="protein sequence ID" value="QQV76220.1"/>
    <property type="molecule type" value="Genomic_DNA"/>
</dbReference>
<dbReference type="KEGG" id="sari:H5J25_11925"/>
<accession>A0A974NSL9</accession>
<dbReference type="PROSITE" id="PS50887">
    <property type="entry name" value="GGDEF"/>
    <property type="match status" value="1"/>
</dbReference>
<sequence length="792" mass="85260">MTVPVTETKRERRRLFGFQHLRTRLAVLYAGLFAITIVAVAIVAQVMIRNHAQNSVRAELSTSGIVYDRIWALRAKSLTGSADVLARDFGFRSAVASGDGPTISSAVANLRARAGVANAFVVDTGGDVIGDGPADLRDAITDLPSTFADGSNNAVIATDAGTYRLIVAPILAPVEIGQVVFAVPLDATEMRALERLSAIPLSATMLHRRADGHWMSTDRTSLGDVALDRYVNGATRSSGTKLATLDLPGGKSFALAIPLAGRAETPDAALLLSYPLETALASYRSLQIGIALAGAVGLILVLLGSRRLANGIARPIAALDAAAKALEEGSRAELKVEGSDEIARLAESFNTMSAGILEREHRITHLAFHDSLTGLPNRTYFRQQMEAALIRAPKMGEKAAVLCLDLDGFKGVNDTLGHPVGDALLRQVGMMLDDLVKDGTVSRLGGDEFAIILSGRLDNDRPRALSQQIIDKFRAPILVDGHQIATGVSIGIAIGPGDGEDADLLLKSADLALYRAKQDGRGVFRFFEPALDAAARKRRQLELDLREALLTGQFRLNYQPIFDLAKDRIGCFESLLRWEHPTRGNVSPSEFIPVAEETGLIVAIGEWVMHEACRQAADWPSHVRVAVNVSPLQFRNSGFSNIIFQALTRSGLPANRLEIEITESVFLEGEDGVLQVLHQLRGMGVRIALDDFGTGYSSLSYLRSFPFDKIKIDKSFVDRVAQDESSAAIVLAIVDLAKALKMETTAEGVEDRDQLDQLRGQGCSSIQGYWFSRPVEGGAVLDLIAEPMSAAA</sequence>
<dbReference type="PANTHER" id="PTHR44757:SF2">
    <property type="entry name" value="BIOFILM ARCHITECTURE MAINTENANCE PROTEIN MBAA"/>
    <property type="match status" value="1"/>
</dbReference>
<dbReference type="NCBIfam" id="TIGR00254">
    <property type="entry name" value="GGDEF"/>
    <property type="match status" value="1"/>
</dbReference>
<dbReference type="CDD" id="cd01949">
    <property type="entry name" value="GGDEF"/>
    <property type="match status" value="1"/>
</dbReference>
<proteinExistence type="predicted"/>
<dbReference type="SUPFAM" id="SSF55073">
    <property type="entry name" value="Nucleotide cyclase"/>
    <property type="match status" value="1"/>
</dbReference>
<dbReference type="PANTHER" id="PTHR44757">
    <property type="entry name" value="DIGUANYLATE CYCLASE DGCP"/>
    <property type="match status" value="1"/>
</dbReference>
<reference evidence="6" key="1">
    <citation type="submission" date="2020-09" db="EMBL/GenBank/DDBJ databases">
        <title>Sphingomonas sp., a new species isolated from pork steak.</title>
        <authorList>
            <person name="Heidler von Heilborn D."/>
        </authorList>
    </citation>
    <scope>NUCLEOTIDE SEQUENCE [LARGE SCALE GENOMIC DNA]</scope>
</reference>
<name>A0A974NSL9_9SPHN</name>
<gene>
    <name evidence="5" type="ORF">H5J25_11925</name>
</gene>
<dbReference type="GO" id="GO:0016020">
    <property type="term" value="C:membrane"/>
    <property type="evidence" value="ECO:0007669"/>
    <property type="project" value="InterPro"/>
</dbReference>
<dbReference type="SUPFAM" id="SSF158472">
    <property type="entry name" value="HAMP domain-like"/>
    <property type="match status" value="1"/>
</dbReference>
<evidence type="ECO:0000313" key="5">
    <source>
        <dbReference type="EMBL" id="QQV76220.1"/>
    </source>
</evidence>
<dbReference type="SMART" id="SM00304">
    <property type="entry name" value="HAMP"/>
    <property type="match status" value="1"/>
</dbReference>
<evidence type="ECO:0000259" key="3">
    <source>
        <dbReference type="PROSITE" id="PS50885"/>
    </source>
</evidence>
<feature type="domain" description="GGDEF" evidence="4">
    <location>
        <begin position="397"/>
        <end position="529"/>
    </location>
</feature>
<keyword evidence="1" id="KW-1133">Transmembrane helix</keyword>
<dbReference type="InterPro" id="IPR001633">
    <property type="entry name" value="EAL_dom"/>
</dbReference>
<evidence type="ECO:0000256" key="1">
    <source>
        <dbReference type="SAM" id="Phobius"/>
    </source>
</evidence>
<dbReference type="InterPro" id="IPR035919">
    <property type="entry name" value="EAL_sf"/>
</dbReference>
<feature type="transmembrane region" description="Helical" evidence="1">
    <location>
        <begin position="21"/>
        <end position="48"/>
    </location>
</feature>
<keyword evidence="6" id="KW-1185">Reference proteome</keyword>
<dbReference type="SUPFAM" id="SSF141868">
    <property type="entry name" value="EAL domain-like"/>
    <property type="match status" value="1"/>
</dbReference>
<dbReference type="Proteomes" id="UP000595894">
    <property type="component" value="Chromosome"/>
</dbReference>
<dbReference type="AlphaFoldDB" id="A0A974NSL9"/>
<evidence type="ECO:0000259" key="2">
    <source>
        <dbReference type="PROSITE" id="PS50883"/>
    </source>
</evidence>
<dbReference type="InterPro" id="IPR029787">
    <property type="entry name" value="Nucleotide_cyclase"/>
</dbReference>
<dbReference type="Gene3D" id="6.10.340.10">
    <property type="match status" value="1"/>
</dbReference>
<protein>
    <submittedName>
        <fullName evidence="5">EAL domain-containing protein</fullName>
    </submittedName>
</protein>
<evidence type="ECO:0000313" key="6">
    <source>
        <dbReference type="Proteomes" id="UP000595894"/>
    </source>
</evidence>
<dbReference type="Pfam" id="PF00672">
    <property type="entry name" value="HAMP"/>
    <property type="match status" value="1"/>
</dbReference>
<dbReference type="InterPro" id="IPR029150">
    <property type="entry name" value="dCache_3"/>
</dbReference>
<dbReference type="CDD" id="cd06225">
    <property type="entry name" value="HAMP"/>
    <property type="match status" value="1"/>
</dbReference>
<dbReference type="SMART" id="SM00052">
    <property type="entry name" value="EAL"/>
    <property type="match status" value="1"/>
</dbReference>
<feature type="domain" description="EAL" evidence="2">
    <location>
        <begin position="538"/>
        <end position="788"/>
    </location>
</feature>
<dbReference type="InterPro" id="IPR043128">
    <property type="entry name" value="Rev_trsase/Diguanyl_cyclase"/>
</dbReference>
<dbReference type="Gene3D" id="3.20.20.450">
    <property type="entry name" value="EAL domain"/>
    <property type="match status" value="1"/>
</dbReference>
<dbReference type="SMART" id="SM00267">
    <property type="entry name" value="GGDEF"/>
    <property type="match status" value="1"/>
</dbReference>
<keyword evidence="1" id="KW-0472">Membrane</keyword>
<dbReference type="Gene3D" id="3.30.70.270">
    <property type="match status" value="1"/>
</dbReference>
<dbReference type="Pfam" id="PF14827">
    <property type="entry name" value="dCache_3"/>
    <property type="match status" value="1"/>
</dbReference>
<dbReference type="InterPro" id="IPR003660">
    <property type="entry name" value="HAMP_dom"/>
</dbReference>
<dbReference type="RefSeq" id="WP_202091258.1">
    <property type="nucleotide sequence ID" value="NZ_CP061035.1"/>
</dbReference>
<dbReference type="PROSITE" id="PS50883">
    <property type="entry name" value="EAL"/>
    <property type="match status" value="1"/>
</dbReference>
<dbReference type="InterPro" id="IPR000160">
    <property type="entry name" value="GGDEF_dom"/>
</dbReference>
<dbReference type="GO" id="GO:0007165">
    <property type="term" value="P:signal transduction"/>
    <property type="evidence" value="ECO:0007669"/>
    <property type="project" value="InterPro"/>
</dbReference>
<feature type="domain" description="HAMP" evidence="3">
    <location>
        <begin position="310"/>
        <end position="361"/>
    </location>
</feature>
<dbReference type="InterPro" id="IPR052155">
    <property type="entry name" value="Biofilm_reg_signaling"/>
</dbReference>
<keyword evidence="1" id="KW-0812">Transmembrane</keyword>
<dbReference type="Pfam" id="PF00990">
    <property type="entry name" value="GGDEF"/>
    <property type="match status" value="1"/>
</dbReference>
<dbReference type="Pfam" id="PF00563">
    <property type="entry name" value="EAL"/>
    <property type="match status" value="1"/>
</dbReference>
<dbReference type="CDD" id="cd01948">
    <property type="entry name" value="EAL"/>
    <property type="match status" value="1"/>
</dbReference>
<evidence type="ECO:0000259" key="4">
    <source>
        <dbReference type="PROSITE" id="PS50887"/>
    </source>
</evidence>
<organism evidence="5 6">
    <name type="scientific">Sphingomonas aliaeris</name>
    <dbReference type="NCBI Taxonomy" id="2759526"/>
    <lineage>
        <taxon>Bacteria</taxon>
        <taxon>Pseudomonadati</taxon>
        <taxon>Pseudomonadota</taxon>
        <taxon>Alphaproteobacteria</taxon>
        <taxon>Sphingomonadales</taxon>
        <taxon>Sphingomonadaceae</taxon>
        <taxon>Sphingomonas</taxon>
    </lineage>
</organism>